<protein>
    <submittedName>
        <fullName evidence="2">DUF4192 domain-containing protein</fullName>
    </submittedName>
</protein>
<evidence type="ECO:0000313" key="2">
    <source>
        <dbReference type="EMBL" id="GAA3361415.1"/>
    </source>
</evidence>
<name>A0ABP6RVQ1_9PSEU</name>
<gene>
    <name evidence="2" type="ORF">GCM10020366_45260</name>
</gene>
<reference evidence="3" key="1">
    <citation type="journal article" date="2019" name="Int. J. Syst. Evol. Microbiol.">
        <title>The Global Catalogue of Microorganisms (GCM) 10K type strain sequencing project: providing services to taxonomists for standard genome sequencing and annotation.</title>
        <authorList>
            <consortium name="The Broad Institute Genomics Platform"/>
            <consortium name="The Broad Institute Genome Sequencing Center for Infectious Disease"/>
            <person name="Wu L."/>
            <person name="Ma J."/>
        </authorList>
    </citation>
    <scope>NUCLEOTIDE SEQUENCE [LARGE SCALE GENOMIC DNA]</scope>
    <source>
        <strain evidence="3">JCM 9687</strain>
    </source>
</reference>
<feature type="region of interest" description="Disordered" evidence="1">
    <location>
        <begin position="85"/>
        <end position="124"/>
    </location>
</feature>
<organism evidence="2 3">
    <name type="scientific">Saccharopolyspora gregorii</name>
    <dbReference type="NCBI Taxonomy" id="33914"/>
    <lineage>
        <taxon>Bacteria</taxon>
        <taxon>Bacillati</taxon>
        <taxon>Actinomycetota</taxon>
        <taxon>Actinomycetes</taxon>
        <taxon>Pseudonocardiales</taxon>
        <taxon>Pseudonocardiaceae</taxon>
        <taxon>Saccharopolyspora</taxon>
    </lineage>
</organism>
<dbReference type="Proteomes" id="UP001500483">
    <property type="component" value="Unassembled WGS sequence"/>
</dbReference>
<feature type="compositionally biased region" description="Gly residues" evidence="1">
    <location>
        <begin position="87"/>
        <end position="96"/>
    </location>
</feature>
<feature type="compositionally biased region" description="Low complexity" evidence="1">
    <location>
        <begin position="102"/>
        <end position="116"/>
    </location>
</feature>
<keyword evidence="3" id="KW-1185">Reference proteome</keyword>
<dbReference type="Pfam" id="PF13830">
    <property type="entry name" value="DUF4192"/>
    <property type="match status" value="1"/>
</dbReference>
<dbReference type="EMBL" id="BAAAYK010000038">
    <property type="protein sequence ID" value="GAA3361415.1"/>
    <property type="molecule type" value="Genomic_DNA"/>
</dbReference>
<proteinExistence type="predicted"/>
<evidence type="ECO:0000313" key="3">
    <source>
        <dbReference type="Proteomes" id="UP001500483"/>
    </source>
</evidence>
<accession>A0ABP6RVQ1</accession>
<comment type="caution">
    <text evidence="2">The sequence shown here is derived from an EMBL/GenBank/DDBJ whole genome shotgun (WGS) entry which is preliminary data.</text>
</comment>
<dbReference type="RefSeq" id="WP_344929273.1">
    <property type="nucleotide sequence ID" value="NZ_BAAAYK010000038.1"/>
</dbReference>
<dbReference type="InterPro" id="IPR025447">
    <property type="entry name" value="DUF4192"/>
</dbReference>
<evidence type="ECO:0000256" key="1">
    <source>
        <dbReference type="SAM" id="MobiDB-lite"/>
    </source>
</evidence>
<sequence length="376" mass="39754">MTTPLNARIHLGDAGEILAAVPHLLGFTPTDSLVLLGLRTEGDTGTFCLTLRIDLPPPEHRRSVIEYLSAGPMVRRGATRVIVVAVGPGGGGGHGPPDGEAEPSAADAGPEPDGGARALSESEVDEAVPHRELILLLRDGFAAAGIDVLHEIWTDRLVAGSPWRCYDDPPCRGEVPDPKRTALGAAMAASGSVTFDSRHELQGLVAPESERTTARWSARLNGMLDDSERDGGDVHEDVATALAGIRRTAAGEALTEEDQLRILLALNDQRVRDLCLGVALGEQAMAAEQLWLSLVRKAPEPEVADVAALLAFSAYLRGEGALASVALERVEAARPEHSLGSLLRQALERGISPKELAEVAKDAMSDAQLMIEAEES</sequence>